<evidence type="ECO:0000256" key="3">
    <source>
        <dbReference type="ARBA" id="ARBA00023163"/>
    </source>
</evidence>
<evidence type="ECO:0000313" key="6">
    <source>
        <dbReference type="Proteomes" id="UP000199411"/>
    </source>
</evidence>
<dbReference type="GO" id="GO:0003677">
    <property type="term" value="F:DNA binding"/>
    <property type="evidence" value="ECO:0007669"/>
    <property type="project" value="UniProtKB-KW"/>
</dbReference>
<keyword evidence="3" id="KW-0804">Transcription</keyword>
<dbReference type="GO" id="GO:0003700">
    <property type="term" value="F:DNA-binding transcription factor activity"/>
    <property type="evidence" value="ECO:0007669"/>
    <property type="project" value="InterPro"/>
</dbReference>
<dbReference type="Gene3D" id="1.20.120.530">
    <property type="entry name" value="GntR ligand-binding domain-like"/>
    <property type="match status" value="1"/>
</dbReference>
<dbReference type="OrthoDB" id="5343675at2"/>
<dbReference type="SMART" id="SM00895">
    <property type="entry name" value="FCD"/>
    <property type="match status" value="1"/>
</dbReference>
<dbReference type="SUPFAM" id="SSF48008">
    <property type="entry name" value="GntR ligand-binding domain-like"/>
    <property type="match status" value="1"/>
</dbReference>
<feature type="domain" description="HTH gntR-type" evidence="4">
    <location>
        <begin position="9"/>
        <end position="77"/>
    </location>
</feature>
<evidence type="ECO:0000256" key="1">
    <source>
        <dbReference type="ARBA" id="ARBA00023015"/>
    </source>
</evidence>
<proteinExistence type="predicted"/>
<dbReference type="InterPro" id="IPR000524">
    <property type="entry name" value="Tscrpt_reg_HTH_GntR"/>
</dbReference>
<dbReference type="EMBL" id="FMYU01000002">
    <property type="protein sequence ID" value="SDC11788.1"/>
    <property type="molecule type" value="Genomic_DNA"/>
</dbReference>
<dbReference type="PANTHER" id="PTHR43537:SF5">
    <property type="entry name" value="UXU OPERON TRANSCRIPTIONAL REGULATOR"/>
    <property type="match status" value="1"/>
</dbReference>
<dbReference type="InterPro" id="IPR036390">
    <property type="entry name" value="WH_DNA-bd_sf"/>
</dbReference>
<dbReference type="SUPFAM" id="SSF46785">
    <property type="entry name" value="Winged helix' DNA-binding domain"/>
    <property type="match status" value="1"/>
</dbReference>
<evidence type="ECO:0000259" key="4">
    <source>
        <dbReference type="PROSITE" id="PS50949"/>
    </source>
</evidence>
<dbReference type="PANTHER" id="PTHR43537">
    <property type="entry name" value="TRANSCRIPTIONAL REGULATOR, GNTR FAMILY"/>
    <property type="match status" value="1"/>
</dbReference>
<organism evidence="5 6">
    <name type="scientific">Desulfurella multipotens</name>
    <dbReference type="NCBI Taxonomy" id="79269"/>
    <lineage>
        <taxon>Bacteria</taxon>
        <taxon>Pseudomonadati</taxon>
        <taxon>Campylobacterota</taxon>
        <taxon>Desulfurellia</taxon>
        <taxon>Desulfurellales</taxon>
        <taxon>Desulfurellaceae</taxon>
        <taxon>Desulfurella</taxon>
    </lineage>
</organism>
<dbReference type="Pfam" id="PF00392">
    <property type="entry name" value="GntR"/>
    <property type="match status" value="1"/>
</dbReference>
<keyword evidence="1" id="KW-0805">Transcription regulation</keyword>
<dbReference type="InterPro" id="IPR008920">
    <property type="entry name" value="TF_FadR/GntR_C"/>
</dbReference>
<dbReference type="CDD" id="cd07377">
    <property type="entry name" value="WHTH_GntR"/>
    <property type="match status" value="1"/>
</dbReference>
<evidence type="ECO:0000313" key="5">
    <source>
        <dbReference type="EMBL" id="SDC11788.1"/>
    </source>
</evidence>
<dbReference type="Gene3D" id="1.10.10.10">
    <property type="entry name" value="Winged helix-like DNA-binding domain superfamily/Winged helix DNA-binding domain"/>
    <property type="match status" value="1"/>
</dbReference>
<protein>
    <submittedName>
        <fullName evidence="5">GntR family transcriptional regulator, transcriptional repressor for pyruvate dehydrogenase complex</fullName>
    </submittedName>
</protein>
<gene>
    <name evidence="5" type="ORF">SAMN05660835_00343</name>
</gene>
<dbReference type="InterPro" id="IPR036388">
    <property type="entry name" value="WH-like_DNA-bd_sf"/>
</dbReference>
<dbReference type="PROSITE" id="PS50949">
    <property type="entry name" value="HTH_GNTR"/>
    <property type="match status" value="1"/>
</dbReference>
<accession>A0A1G6IZ49</accession>
<name>A0A1G6IZ49_9BACT</name>
<keyword evidence="2" id="KW-0238">DNA-binding</keyword>
<dbReference type="Proteomes" id="UP000199411">
    <property type="component" value="Unassembled WGS sequence"/>
</dbReference>
<keyword evidence="6" id="KW-1185">Reference proteome</keyword>
<reference evidence="6" key="1">
    <citation type="submission" date="2016-10" db="EMBL/GenBank/DDBJ databases">
        <authorList>
            <person name="Varghese N."/>
            <person name="Submissions S."/>
        </authorList>
    </citation>
    <scope>NUCLEOTIDE SEQUENCE [LARGE SCALE GENOMIC DNA]</scope>
    <source>
        <strain evidence="6">DSM 8415</strain>
    </source>
</reference>
<evidence type="ECO:0000256" key="2">
    <source>
        <dbReference type="ARBA" id="ARBA00023125"/>
    </source>
</evidence>
<dbReference type="SMART" id="SM00345">
    <property type="entry name" value="HTH_GNTR"/>
    <property type="match status" value="1"/>
</dbReference>
<keyword evidence="5" id="KW-0670">Pyruvate</keyword>
<dbReference type="PRINTS" id="PR00035">
    <property type="entry name" value="HTHGNTR"/>
</dbReference>
<dbReference type="Pfam" id="PF07729">
    <property type="entry name" value="FCD"/>
    <property type="match status" value="1"/>
</dbReference>
<dbReference type="AlphaFoldDB" id="A0A1G6IZ49"/>
<sequence length="242" mass="27869">MIFKPIRQKKISEEIVDQIELYIKDGILKPNEKLPSERDLAKMFEVSRSSVREALNILEAKGLIESIQGDGTFVKSVGEDILKGIDNLLVKDPRLTWELMEIRKTLEVWAVEMAAKNADEESKKCVSEAYLELEKISNKSNSGEYEDAEFHLSIIRASKNTVLYHMMMSIFNLLKDTVKVGREYVTKIKGLSKRELLLEHKAVLDAILQNDPFLAKQSMSKHLSFIDQEFKNYLDKFNKQNI</sequence>
<dbReference type="InterPro" id="IPR011711">
    <property type="entry name" value="GntR_C"/>
</dbReference>
<dbReference type="RefSeq" id="WP_025392666.1">
    <property type="nucleotide sequence ID" value="NZ_FMYU01000002.1"/>
</dbReference>